<organism evidence="2 3">
    <name type="scientific">Actinotalea fermentans</name>
    <dbReference type="NCBI Taxonomy" id="43671"/>
    <lineage>
        <taxon>Bacteria</taxon>
        <taxon>Bacillati</taxon>
        <taxon>Actinomycetota</taxon>
        <taxon>Actinomycetes</taxon>
        <taxon>Micrococcales</taxon>
        <taxon>Cellulomonadaceae</taxon>
        <taxon>Actinotalea</taxon>
    </lineage>
</organism>
<comment type="caution">
    <text evidence="2">The sequence shown here is derived from an EMBL/GenBank/DDBJ whole genome shotgun (WGS) entry which is preliminary data.</text>
</comment>
<proteinExistence type="predicted"/>
<dbReference type="Gene3D" id="1.20.120.450">
    <property type="entry name" value="dinb family like domain"/>
    <property type="match status" value="1"/>
</dbReference>
<evidence type="ECO:0000259" key="1">
    <source>
        <dbReference type="Pfam" id="PF12867"/>
    </source>
</evidence>
<dbReference type="InterPro" id="IPR034660">
    <property type="entry name" value="DinB/YfiT-like"/>
</dbReference>
<dbReference type="NCBIfam" id="NF047843">
    <property type="entry name" value="MST_Rv0443"/>
    <property type="match status" value="1"/>
</dbReference>
<sequence>MDVAELLTDAYGRVHEEVHRVLDGLDPALLGARVDPGANSIAWLVWHLTRVQDDHVADAFGTQQVWTADGWADRLALSFDPSATGYGQSRADVDALAAVPADLLLGYHDAVHARTLGLLGQVRAGDLDRVVDTRWDPPVTLGVRLVSVLSDDLQHVGQAAYARGVLRRSATP</sequence>
<dbReference type="OrthoDB" id="2363925at2"/>
<gene>
    <name evidence="2" type="ORF">AFE02nite_18930</name>
</gene>
<dbReference type="AlphaFoldDB" id="A0A511YY97"/>
<dbReference type="RefSeq" id="WP_034249475.1">
    <property type="nucleotide sequence ID" value="NZ_BJYK01000005.1"/>
</dbReference>
<dbReference type="EMBL" id="BJYK01000005">
    <property type="protein sequence ID" value="GEN80159.1"/>
    <property type="molecule type" value="Genomic_DNA"/>
</dbReference>
<name>A0A511YY97_9CELL</name>
<keyword evidence="3" id="KW-1185">Reference proteome</keyword>
<dbReference type="SUPFAM" id="SSF109854">
    <property type="entry name" value="DinB/YfiT-like putative metalloenzymes"/>
    <property type="match status" value="1"/>
</dbReference>
<dbReference type="InterPro" id="IPR024775">
    <property type="entry name" value="DinB-like"/>
</dbReference>
<accession>A0A511YY97</accession>
<evidence type="ECO:0000313" key="3">
    <source>
        <dbReference type="Proteomes" id="UP000321484"/>
    </source>
</evidence>
<dbReference type="Proteomes" id="UP000321484">
    <property type="component" value="Unassembled WGS sequence"/>
</dbReference>
<reference evidence="2 3" key="1">
    <citation type="submission" date="2019-07" db="EMBL/GenBank/DDBJ databases">
        <title>Whole genome shotgun sequence of Actinotalea fermentans NBRC 105374.</title>
        <authorList>
            <person name="Hosoyama A."/>
            <person name="Uohara A."/>
            <person name="Ohji S."/>
            <person name="Ichikawa N."/>
        </authorList>
    </citation>
    <scope>NUCLEOTIDE SEQUENCE [LARGE SCALE GENOMIC DNA]</scope>
    <source>
        <strain evidence="2 3">NBRC 105374</strain>
    </source>
</reference>
<feature type="domain" description="DinB-like" evidence="1">
    <location>
        <begin position="13"/>
        <end position="159"/>
    </location>
</feature>
<protein>
    <recommendedName>
        <fullName evidence="1">DinB-like domain-containing protein</fullName>
    </recommendedName>
</protein>
<evidence type="ECO:0000313" key="2">
    <source>
        <dbReference type="EMBL" id="GEN80159.1"/>
    </source>
</evidence>
<dbReference type="Pfam" id="PF12867">
    <property type="entry name" value="DinB_2"/>
    <property type="match status" value="1"/>
</dbReference>